<dbReference type="InterPro" id="IPR029063">
    <property type="entry name" value="SAM-dependent_MTases_sf"/>
</dbReference>
<keyword evidence="3 6" id="KW-0489">Methyltransferase</keyword>
<organism evidence="7 8">
    <name type="scientific">Aquisalimonas asiatica</name>
    <dbReference type="NCBI Taxonomy" id="406100"/>
    <lineage>
        <taxon>Bacteria</taxon>
        <taxon>Pseudomonadati</taxon>
        <taxon>Pseudomonadota</taxon>
        <taxon>Gammaproteobacteria</taxon>
        <taxon>Chromatiales</taxon>
        <taxon>Ectothiorhodospiraceae</taxon>
        <taxon>Aquisalimonas</taxon>
    </lineage>
</organism>
<comment type="function">
    <text evidence="6">Specifically methylates the N4 position of cytidine in position 1402 (C1402) of 16S rRNA.</text>
</comment>
<dbReference type="OrthoDB" id="9806637at2"/>
<dbReference type="Proteomes" id="UP000199657">
    <property type="component" value="Unassembled WGS sequence"/>
</dbReference>
<evidence type="ECO:0000256" key="5">
    <source>
        <dbReference type="ARBA" id="ARBA00022691"/>
    </source>
</evidence>
<comment type="subcellular location">
    <subcellularLocation>
        <location evidence="6">Cytoplasm</location>
    </subcellularLocation>
</comment>
<dbReference type="SUPFAM" id="SSF81799">
    <property type="entry name" value="Putative methyltransferase TM0872, insert domain"/>
    <property type="match status" value="1"/>
</dbReference>
<keyword evidence="5 6" id="KW-0949">S-adenosyl-L-methionine</keyword>
<dbReference type="HAMAP" id="MF_01007">
    <property type="entry name" value="16SrRNA_methyltr_H"/>
    <property type="match status" value="1"/>
</dbReference>
<dbReference type="InterPro" id="IPR002903">
    <property type="entry name" value="RsmH"/>
</dbReference>
<dbReference type="PANTHER" id="PTHR11265:SF0">
    <property type="entry name" value="12S RRNA N4-METHYLCYTIDINE METHYLTRANSFERASE"/>
    <property type="match status" value="1"/>
</dbReference>
<keyword evidence="4 6" id="KW-0808">Transferase</keyword>
<gene>
    <name evidence="6" type="primary">rsmH</name>
    <name evidence="7" type="ORF">SAMN04488052_102579</name>
</gene>
<dbReference type="Pfam" id="PF01795">
    <property type="entry name" value="Methyltransf_5"/>
    <property type="match status" value="1"/>
</dbReference>
<dbReference type="EC" id="2.1.1.199" evidence="6"/>
<dbReference type="Gene3D" id="3.40.50.150">
    <property type="entry name" value="Vaccinia Virus protein VP39"/>
    <property type="match status" value="1"/>
</dbReference>
<keyword evidence="8" id="KW-1185">Reference proteome</keyword>
<evidence type="ECO:0000256" key="4">
    <source>
        <dbReference type="ARBA" id="ARBA00022679"/>
    </source>
</evidence>
<dbReference type="GO" id="GO:0070475">
    <property type="term" value="P:rRNA base methylation"/>
    <property type="evidence" value="ECO:0007669"/>
    <property type="project" value="UniProtKB-UniRule"/>
</dbReference>
<dbReference type="InterPro" id="IPR023397">
    <property type="entry name" value="SAM-dep_MeTrfase_MraW_recog"/>
</dbReference>
<protein>
    <recommendedName>
        <fullName evidence="6">Ribosomal RNA small subunit methyltransferase H</fullName>
        <ecNumber evidence="6">2.1.1.199</ecNumber>
    </recommendedName>
    <alternativeName>
        <fullName evidence="6">16S rRNA m(4)C1402 methyltransferase</fullName>
    </alternativeName>
    <alternativeName>
        <fullName evidence="6">rRNA (cytosine-N(4)-)-methyltransferase RsmH</fullName>
    </alternativeName>
</protein>
<dbReference type="PIRSF" id="PIRSF004486">
    <property type="entry name" value="MraW"/>
    <property type="match status" value="1"/>
</dbReference>
<comment type="similarity">
    <text evidence="1 6">Belongs to the methyltransferase superfamily. RsmH family.</text>
</comment>
<feature type="binding site" evidence="6">
    <location>
        <position position="55"/>
    </location>
    <ligand>
        <name>S-adenosyl-L-methionine</name>
        <dbReference type="ChEBI" id="CHEBI:59789"/>
    </ligand>
</feature>
<dbReference type="AlphaFoldDB" id="A0A1H8S7X3"/>
<evidence type="ECO:0000256" key="2">
    <source>
        <dbReference type="ARBA" id="ARBA00022552"/>
    </source>
</evidence>
<dbReference type="RefSeq" id="WP_091641610.1">
    <property type="nucleotide sequence ID" value="NZ_FOEG01000002.1"/>
</dbReference>
<feature type="binding site" evidence="6">
    <location>
        <begin position="35"/>
        <end position="37"/>
    </location>
    <ligand>
        <name>S-adenosyl-L-methionine</name>
        <dbReference type="ChEBI" id="CHEBI:59789"/>
    </ligand>
</feature>
<dbReference type="Gene3D" id="1.10.150.170">
    <property type="entry name" value="Putative methyltransferase TM0872, insert domain"/>
    <property type="match status" value="1"/>
</dbReference>
<keyword evidence="2 6" id="KW-0698">rRNA processing</keyword>
<evidence type="ECO:0000313" key="7">
    <source>
        <dbReference type="EMBL" id="SEO74761.1"/>
    </source>
</evidence>
<dbReference type="PANTHER" id="PTHR11265">
    <property type="entry name" value="S-ADENOSYL-METHYLTRANSFERASE MRAW"/>
    <property type="match status" value="1"/>
</dbReference>
<feature type="binding site" evidence="6">
    <location>
        <position position="102"/>
    </location>
    <ligand>
        <name>S-adenosyl-L-methionine</name>
        <dbReference type="ChEBI" id="CHEBI:59789"/>
    </ligand>
</feature>
<evidence type="ECO:0000256" key="6">
    <source>
        <dbReference type="HAMAP-Rule" id="MF_01007"/>
    </source>
</evidence>
<dbReference type="GO" id="GO:0005737">
    <property type="term" value="C:cytoplasm"/>
    <property type="evidence" value="ECO:0007669"/>
    <property type="project" value="UniProtKB-SubCell"/>
</dbReference>
<feature type="binding site" evidence="6">
    <location>
        <position position="109"/>
    </location>
    <ligand>
        <name>S-adenosyl-L-methionine</name>
        <dbReference type="ChEBI" id="CHEBI:59789"/>
    </ligand>
</feature>
<accession>A0A1H8S7X3</accession>
<comment type="catalytic activity">
    <reaction evidence="6">
        <text>cytidine(1402) in 16S rRNA + S-adenosyl-L-methionine = N(4)-methylcytidine(1402) in 16S rRNA + S-adenosyl-L-homocysteine + H(+)</text>
        <dbReference type="Rhea" id="RHEA:42928"/>
        <dbReference type="Rhea" id="RHEA-COMP:10286"/>
        <dbReference type="Rhea" id="RHEA-COMP:10287"/>
        <dbReference type="ChEBI" id="CHEBI:15378"/>
        <dbReference type="ChEBI" id="CHEBI:57856"/>
        <dbReference type="ChEBI" id="CHEBI:59789"/>
        <dbReference type="ChEBI" id="CHEBI:74506"/>
        <dbReference type="ChEBI" id="CHEBI:82748"/>
        <dbReference type="EC" id="2.1.1.199"/>
    </reaction>
</comment>
<proteinExistence type="inferred from homology"/>
<dbReference type="EMBL" id="FOEG01000002">
    <property type="protein sequence ID" value="SEO74761.1"/>
    <property type="molecule type" value="Genomic_DNA"/>
</dbReference>
<evidence type="ECO:0000313" key="8">
    <source>
        <dbReference type="Proteomes" id="UP000199657"/>
    </source>
</evidence>
<feature type="binding site" evidence="6">
    <location>
        <position position="81"/>
    </location>
    <ligand>
        <name>S-adenosyl-L-methionine</name>
        <dbReference type="ChEBI" id="CHEBI:59789"/>
    </ligand>
</feature>
<name>A0A1H8S7X3_9GAMM</name>
<dbReference type="SUPFAM" id="SSF53335">
    <property type="entry name" value="S-adenosyl-L-methionine-dependent methyltransferases"/>
    <property type="match status" value="1"/>
</dbReference>
<evidence type="ECO:0000256" key="3">
    <source>
        <dbReference type="ARBA" id="ARBA00022603"/>
    </source>
</evidence>
<reference evidence="7 8" key="1">
    <citation type="submission" date="2016-10" db="EMBL/GenBank/DDBJ databases">
        <authorList>
            <person name="de Groot N.N."/>
        </authorList>
    </citation>
    <scope>NUCLEOTIDE SEQUENCE [LARGE SCALE GENOMIC DNA]</scope>
    <source>
        <strain evidence="7 8">CGMCC 1.6291</strain>
    </source>
</reference>
<dbReference type="NCBIfam" id="TIGR00006">
    <property type="entry name" value="16S rRNA (cytosine(1402)-N(4))-methyltransferase RsmH"/>
    <property type="match status" value="1"/>
</dbReference>
<keyword evidence="6" id="KW-0963">Cytoplasm</keyword>
<evidence type="ECO:0000256" key="1">
    <source>
        <dbReference type="ARBA" id="ARBA00010396"/>
    </source>
</evidence>
<dbReference type="GO" id="GO:0071424">
    <property type="term" value="F:rRNA (cytosine-N4-)-methyltransferase activity"/>
    <property type="evidence" value="ECO:0007669"/>
    <property type="project" value="UniProtKB-UniRule"/>
</dbReference>
<sequence>MAAEHEHRPVLLAEAVEALNVRQSGLYVDGTFGRGGHAAAVLERLGPDGRLWALDRDPQAVAAARDRFGGDARLRVHHGRFAEMADVLDADGVDTVDGILLDLGVSSPQLDDPARGFSFLHEGPLDMRMDTSRGPTARDWLASVDERELVRVLRVYGEERFAKRIARAVVRAREAGELPATTAAFASLVSEAVPYPDRHKHPATRTFQAVRIAVNGELDDLEALLETVCDRLAPGGRLVVISFHSLEDRIVKRFIRGAGEQRDLPPEIPIVPEGLRARLKPVGKVVRASEDETRANPRARSAVMRVAERLP</sequence>
<dbReference type="STRING" id="406100.SAMN04488052_102579"/>